<evidence type="ECO:0000259" key="4">
    <source>
        <dbReference type="Pfam" id="PF01345"/>
    </source>
</evidence>
<dbReference type="SUPFAM" id="SSF49313">
    <property type="entry name" value="Cadherin-like"/>
    <property type="match status" value="1"/>
</dbReference>
<sequence>MSNQSGSKSNLLWAVNKAVNNTTIQRQIVIIDAKISNYQMLAASVEPGTEVVILHPAEDGIEQITTILASGTIQELSLPPSPRLPVSPSGSWGDSATAPLTKEPEKAPLTKEPKKAPLTKGGWGDSATAPLTKGGWGDYSVHIISHGEPGSLQLGNTTLNSQNLSQYTRQLYQWRKALGNSGNLILYGCSVAAGSQGLSFIQQLHRILGSGIAAATTPVGNAALGGSWNLQQIFLPSLEAPLTKGGWGDVHLPFSPEVLEAYPGLFPATFPITESFKNNTTTDPNWILNGIDSNANTGGGIARLTGNGTIDPVGDGWLRLTSPETPPSNAADTGYAIYNESFSSTNGIVINFDYASYGKTTTNGGDGFSFFLFDGSVATPTIGTPPGGLGYANKVATAIVSGASAGLSSGYVGIGFDAFGSFTRQDIGTNTSDPNEWNPVSPGTPNVNNPPATAKNTVALRGNAGAGYPLLEKRQVNTVSAGATIDGVTRANPREVQITIINDFIKVEMDFGTGYQEIFTHNNLFTNNGNPPAQYKLGFSAATGGANNYHEIRNLEVQLPVDLSITKDDGLTSVDPGDPITYTITVSNNDFNIVNGAQIADAFTGISGINWTATYGGGATGPASGTGTFNPTVNLPENATITFTVTGTVTGTTALNSAATITLPATGERDVNEADNTATDPTNVAPIFTSTATATGAQGVAYSYSITTADPNHPTRTITGITLPAWLVIVDNGNGTAELTGTPGAGNVGPQNVVLRVNDGIATNDQSFTIFINGNAPTLTGDGTLPPINEDTTNPPGNTITNLFGGLFTDPDMGDSFNGVAVVGNTANATTEGSWQYSTDGTTWLNIGTVTDGTTALALSVATQLRFLPVADYNGTPPGLGVRALDSGYTAGFTDGATRVNVNTTTNGGSSSISGTIRNLNTTVNPVNDAPVLDNSASMSLTAIDEDVADASNTGTTVADIITSAGGDRITDVDAGAVEGIAVIGVNNTNGTWQYSINDGTSWNPFGALSDTSATLLNPTAKIRFVPDPDYNGTVTNGITFRAWDQTSGSNGDAGVNVSTNGTTTAFSTATETVSIIVNPVNDLPTSADSSVTLDEDTPYTFKLADFPFNDIDGDSLASITISQLPGAGTLLLDGQPVAPGQVITAADIAKLTFTPAPDANGANYASFPFTVNDGNGNSTSSTMTLNVTAVDDPPTSGDNSVTLDEDSTYTFSAADFAFADPDGDPLQSITISQLPGAGTLLLDGVAVAPGQVISALDIAKLTFTPAPDGNGTNYANFQFTVTDGNGNSTPATMSLNVTAVNDAPTSADSSVTLDEDTPYTFSAADFPFNDVDGDSLQSITISQLPGAGTLLLDGQPVAPGQVISAADIAKLTFTPAPDASGANYANFQFTVNDGTGNSTPATMSLNVTAVNDAPTSADNTVTLNEDSTYSFSDTDFAFTDTDGGTFTSIKITSLPTPGTLQLDGVAVTTNQVIPVGDIPKLSFAPVADGNGINYANFQFTVNDGTGDGTTPNTITLDVTPVNDKPSFTATNPAHVSFNAGAQNVQNWAIFNPGAANEVGQTGTYTVNPTSITNPSLFAVPPAIDANGNLSYTPAPGVSGTSDFQVVVQDNGGTANGGVDTSDLQTFTITVHPADAPVNNAPSFTGNATLTPPVAQDSTDPPSMMVSNLFGGLFSDPDTGDSLGGIAVVGNGADPVTEGSWQYSPDGINWFDIGTVGDGANALALSATSFIRFLPVPGYNGTPQPLTVRAVDNTYGGGFSGLNRVNIDTSNPGGNSPIAGSTNSITTSVAVYIDGTDDDDNLSGGDGNDAITGGPGNDTLTGNDGDDAVDGGDGQDTIAGGPGDDSLSGSNDNDTIAGGDNNDTISGGNGDDSLDGGIGDDSLTGGDGDDTLTGGGGADTLSGGNNDDVYVVDLGNAPGTVISDASGNDKLVLTGGTLTLDDPPGVPVIRQDNNLVVDLNGNGVQDDDVDIVIVDFFDPEGGPGSGFIEELGNLSGTEVVNSLGNTTPPPPPPPEEEPGTGVVTPANPIATANDSQASPDIVAPEMDCTCPTIPPPPTVSYDVPPMDPLLVGDDVLFGNGGGDELCGYTGNDYLQGNSGGDTIIGGNGSEEPIGASGDQDVIFGNPGNDILQGSEGKDIIYGGQDDDIVHGGKDDDLIYGDRGSDTLMGDQGNDVMFGGPGEPELADQDATDYLYGGAGDDFLSGNQGDDFLSGGVGNDTIYGGQNNDIARGEEGNDLLFGDKGNDTFCGGNGDDTLYGGTGSDIGIGDSGEQDKLLGGAGNDLINGNEGNDSICGGDGNDTIYGGKDDDLIEAHAGDDLILGDLGNDTLIGGSGSDTFVLRAGAGSDIIIDFTDGVDFLRLSGGLTVADLTITGDANATLIKFGDELLATLGGVNFSLINETDFSLV</sequence>
<feature type="domain" description="DUF11" evidence="4">
    <location>
        <begin position="562"/>
        <end position="679"/>
    </location>
</feature>
<dbReference type="Pfam" id="PF01345">
    <property type="entry name" value="DUF11"/>
    <property type="match status" value="1"/>
</dbReference>
<feature type="domain" description="DUF4347" evidence="5">
    <location>
        <begin position="140"/>
        <end position="233"/>
    </location>
</feature>
<dbReference type="SUPFAM" id="SSF51120">
    <property type="entry name" value="beta-Roll"/>
    <property type="match status" value="5"/>
</dbReference>
<evidence type="ECO:0000259" key="5">
    <source>
        <dbReference type="Pfam" id="PF14252"/>
    </source>
</evidence>
<reference evidence="6" key="1">
    <citation type="journal article" date="2020" name="mSystems">
        <title>Genome- and Community-Level Interaction Insights into Carbon Utilization and Element Cycling Functions of Hydrothermarchaeota in Hydrothermal Sediment.</title>
        <authorList>
            <person name="Zhou Z."/>
            <person name="Liu Y."/>
            <person name="Xu W."/>
            <person name="Pan J."/>
            <person name="Luo Z.H."/>
            <person name="Li M."/>
        </authorList>
    </citation>
    <scope>NUCLEOTIDE SEQUENCE [LARGE SCALE GENOMIC DNA]</scope>
    <source>
        <strain evidence="6">SpSt-374</strain>
    </source>
</reference>
<dbReference type="GO" id="GO:0016020">
    <property type="term" value="C:membrane"/>
    <property type="evidence" value="ECO:0007669"/>
    <property type="project" value="InterPro"/>
</dbReference>
<dbReference type="Gene3D" id="2.150.10.10">
    <property type="entry name" value="Serralysin-like metalloprotease, C-terminal"/>
    <property type="match status" value="6"/>
</dbReference>
<dbReference type="InterPro" id="IPR015919">
    <property type="entry name" value="Cadherin-like_sf"/>
</dbReference>
<evidence type="ECO:0000256" key="2">
    <source>
        <dbReference type="ARBA" id="ARBA00022525"/>
    </source>
</evidence>
<feature type="domain" description="DUF4347" evidence="5">
    <location>
        <begin position="28"/>
        <end position="76"/>
    </location>
</feature>
<dbReference type="SUPFAM" id="SSF49899">
    <property type="entry name" value="Concanavalin A-like lectins/glucanases"/>
    <property type="match status" value="1"/>
</dbReference>
<dbReference type="Pfam" id="PF05345">
    <property type="entry name" value="He_PIG"/>
    <property type="match status" value="1"/>
</dbReference>
<evidence type="ECO:0000313" key="6">
    <source>
        <dbReference type="EMBL" id="HGF99387.1"/>
    </source>
</evidence>
<dbReference type="Gene3D" id="2.60.120.200">
    <property type="match status" value="1"/>
</dbReference>
<feature type="region of interest" description="Disordered" evidence="3">
    <location>
        <begin position="2002"/>
        <end position="2036"/>
    </location>
</feature>
<dbReference type="PANTHER" id="PTHR38340">
    <property type="entry name" value="S-LAYER PROTEIN"/>
    <property type="match status" value="1"/>
</dbReference>
<dbReference type="PANTHER" id="PTHR38340:SF1">
    <property type="entry name" value="S-LAYER PROTEIN"/>
    <property type="match status" value="1"/>
</dbReference>
<comment type="caution">
    <text evidence="6">The sequence shown here is derived from an EMBL/GenBank/DDBJ whole genome shotgun (WGS) entry which is preliminary data.</text>
</comment>
<dbReference type="EMBL" id="DSPX01000013">
    <property type="protein sequence ID" value="HGF99387.1"/>
    <property type="molecule type" value="Genomic_DNA"/>
</dbReference>
<feature type="compositionally biased region" description="Polar residues" evidence="3">
    <location>
        <begin position="441"/>
        <end position="455"/>
    </location>
</feature>
<name>A0A7C3ZTR2_9CYAN</name>
<feature type="region of interest" description="Disordered" evidence="3">
    <location>
        <begin position="78"/>
        <end position="124"/>
    </location>
</feature>
<feature type="region of interest" description="Disordered" evidence="3">
    <location>
        <begin position="1796"/>
        <end position="1905"/>
    </location>
</feature>
<feature type="region of interest" description="Disordered" evidence="3">
    <location>
        <begin position="432"/>
        <end position="455"/>
    </location>
</feature>
<dbReference type="InterPro" id="IPR013320">
    <property type="entry name" value="ConA-like_dom_sf"/>
</dbReference>
<dbReference type="InterPro" id="IPR013783">
    <property type="entry name" value="Ig-like_fold"/>
</dbReference>
<dbReference type="NCBIfam" id="NF012211">
    <property type="entry name" value="tand_rpt_95"/>
    <property type="match status" value="2"/>
</dbReference>
<keyword evidence="2" id="KW-0964">Secreted</keyword>
<dbReference type="Pfam" id="PF14252">
    <property type="entry name" value="DUF4347"/>
    <property type="match status" value="2"/>
</dbReference>
<dbReference type="InterPro" id="IPR050557">
    <property type="entry name" value="RTX_toxin/Mannuronan_C5-epim"/>
</dbReference>
<evidence type="ECO:0000256" key="1">
    <source>
        <dbReference type="ARBA" id="ARBA00004613"/>
    </source>
</evidence>
<dbReference type="InterPro" id="IPR011049">
    <property type="entry name" value="Serralysin-like_metalloprot_C"/>
</dbReference>
<dbReference type="InterPro" id="IPR025592">
    <property type="entry name" value="DUF4347"/>
</dbReference>
<protein>
    <submittedName>
        <fullName evidence="6">DUF4347 domain-containing protein</fullName>
    </submittedName>
</protein>
<dbReference type="InterPro" id="IPR001343">
    <property type="entry name" value="Hemolysn_Ca-bd"/>
</dbReference>
<dbReference type="PRINTS" id="PR00313">
    <property type="entry name" value="CABNDNGRPT"/>
</dbReference>
<dbReference type="Pfam" id="PF17963">
    <property type="entry name" value="Big_9"/>
    <property type="match status" value="3"/>
</dbReference>
<dbReference type="InterPro" id="IPR018511">
    <property type="entry name" value="Hemolysin-typ_Ca-bd_CS"/>
</dbReference>
<gene>
    <name evidence="6" type="ORF">ENR15_01620</name>
</gene>
<evidence type="ECO:0000256" key="3">
    <source>
        <dbReference type="SAM" id="MobiDB-lite"/>
    </source>
</evidence>
<proteinExistence type="predicted"/>
<dbReference type="Gene3D" id="2.60.40.10">
    <property type="entry name" value="Immunoglobulins"/>
    <property type="match status" value="1"/>
</dbReference>
<dbReference type="InterPro" id="IPR001434">
    <property type="entry name" value="OmcB-like_DUF11"/>
</dbReference>
<dbReference type="Pfam" id="PF00353">
    <property type="entry name" value="HemolysinCabind"/>
    <property type="match status" value="10"/>
</dbReference>
<dbReference type="PROSITE" id="PS00330">
    <property type="entry name" value="HEMOLYSIN_CALCIUM"/>
    <property type="match status" value="5"/>
</dbReference>
<feature type="compositionally biased region" description="Low complexity" evidence="3">
    <location>
        <begin position="1844"/>
        <end position="1854"/>
    </location>
</feature>
<dbReference type="GO" id="GO:0005509">
    <property type="term" value="F:calcium ion binding"/>
    <property type="evidence" value="ECO:0007669"/>
    <property type="project" value="InterPro"/>
</dbReference>
<organism evidence="6">
    <name type="scientific">Planktothricoides sp. SpSt-374</name>
    <dbReference type="NCBI Taxonomy" id="2282167"/>
    <lineage>
        <taxon>Bacteria</taxon>
        <taxon>Bacillati</taxon>
        <taxon>Cyanobacteriota</taxon>
        <taxon>Cyanophyceae</taxon>
        <taxon>Oscillatoriophycideae</taxon>
        <taxon>Oscillatoriales</taxon>
        <taxon>Oscillatoriaceae</taxon>
        <taxon>Planktothricoides</taxon>
    </lineage>
</organism>
<comment type="subcellular location">
    <subcellularLocation>
        <location evidence="1">Secreted</location>
    </subcellularLocation>
</comment>
<feature type="compositionally biased region" description="Basic and acidic residues" evidence="3">
    <location>
        <begin position="102"/>
        <end position="115"/>
    </location>
</feature>
<dbReference type="GO" id="GO:0005576">
    <property type="term" value="C:extracellular region"/>
    <property type="evidence" value="ECO:0007669"/>
    <property type="project" value="UniProtKB-SubCell"/>
</dbReference>
<accession>A0A7C3ZTR2</accession>